<dbReference type="STRING" id="551987.SAMN05192549_10943"/>
<gene>
    <name evidence="3" type="ORF">SAMN05192549_10943</name>
</gene>
<protein>
    <submittedName>
        <fullName evidence="3">EpsI family protein</fullName>
    </submittedName>
</protein>
<reference evidence="4" key="1">
    <citation type="submission" date="2016-11" db="EMBL/GenBank/DDBJ databases">
        <authorList>
            <person name="Varghese N."/>
            <person name="Submissions S."/>
        </authorList>
    </citation>
    <scope>NUCLEOTIDE SEQUENCE [LARGE SCALE GENOMIC DNA]</scope>
    <source>
        <strain evidence="4">Sac-22</strain>
    </source>
</reference>
<dbReference type="NCBIfam" id="NF045609">
    <property type="entry name" value="EpsI_type_B"/>
    <property type="match status" value="1"/>
</dbReference>
<feature type="signal peptide" evidence="1">
    <location>
        <begin position="1"/>
        <end position="18"/>
    </location>
</feature>
<name>A0A1M7R0N9_9BURK</name>
<dbReference type="RefSeq" id="WP_072787124.1">
    <property type="nucleotide sequence ID" value="NZ_FRCX01000009.1"/>
</dbReference>
<proteinExistence type="predicted"/>
<dbReference type="NCBIfam" id="TIGR02914">
    <property type="entry name" value="EpsI_fam"/>
    <property type="match status" value="1"/>
</dbReference>
<keyword evidence="1" id="KW-0732">Signal</keyword>
<sequence length="227" mass="24876">MNKTITSVILGLAMLATAVATRALTPTVNMADQKGRFNLDALVPNQFADWEVDTTVVPLQVDPATQAQLNLIYNQTLSRTYINRGGERVMLSIAYGGDQSNTMAVHRPEVCYVAQGFNMDHNQLGQLPTAYGTLPVRHLVASQGNRIEPITYWITIGEHAIDPGLSQKLQQLRYGLAGQVPDGMLVRVSSIDTDRQHAYALQQRFVTDMLANVSDNGRKRLIGSGAP</sequence>
<dbReference type="OrthoDB" id="8583485at2"/>
<dbReference type="Proteomes" id="UP000184339">
    <property type="component" value="Unassembled WGS sequence"/>
</dbReference>
<organism evidence="3 4">
    <name type="scientific">Duganella sacchari</name>
    <dbReference type="NCBI Taxonomy" id="551987"/>
    <lineage>
        <taxon>Bacteria</taxon>
        <taxon>Pseudomonadati</taxon>
        <taxon>Pseudomonadota</taxon>
        <taxon>Betaproteobacteria</taxon>
        <taxon>Burkholderiales</taxon>
        <taxon>Oxalobacteraceae</taxon>
        <taxon>Telluria group</taxon>
        <taxon>Duganella</taxon>
    </lineage>
</organism>
<dbReference type="Pfam" id="PF11984">
    <property type="entry name" value="DUF3485"/>
    <property type="match status" value="1"/>
</dbReference>
<dbReference type="EMBL" id="FRCX01000009">
    <property type="protein sequence ID" value="SHN38057.1"/>
    <property type="molecule type" value="Genomic_DNA"/>
</dbReference>
<evidence type="ECO:0000259" key="2">
    <source>
        <dbReference type="Pfam" id="PF11984"/>
    </source>
</evidence>
<evidence type="ECO:0000313" key="3">
    <source>
        <dbReference type="EMBL" id="SHN38057.1"/>
    </source>
</evidence>
<dbReference type="InterPro" id="IPR014263">
    <property type="entry name" value="Methanolan_biosynth_EpsI"/>
</dbReference>
<accession>A0A1M7R0N9</accession>
<evidence type="ECO:0000313" key="4">
    <source>
        <dbReference type="Proteomes" id="UP000184339"/>
    </source>
</evidence>
<keyword evidence="4" id="KW-1185">Reference proteome</keyword>
<dbReference type="InterPro" id="IPR054653">
    <property type="entry name" value="EpsI_type_B_pred"/>
</dbReference>
<evidence type="ECO:0000256" key="1">
    <source>
        <dbReference type="SAM" id="SignalP"/>
    </source>
</evidence>
<feature type="domain" description="Methanolan biosynthesis EpsI" evidence="2">
    <location>
        <begin position="9"/>
        <end position="214"/>
    </location>
</feature>
<feature type="chain" id="PRO_5012523080" evidence="1">
    <location>
        <begin position="19"/>
        <end position="227"/>
    </location>
</feature>
<dbReference type="AlphaFoldDB" id="A0A1M7R0N9"/>